<reference evidence="1" key="1">
    <citation type="submission" date="2023-03" db="EMBL/GenBank/DDBJ databases">
        <title>Massive genome expansion in bonnet fungi (Mycena s.s.) driven by repeated elements and novel gene families across ecological guilds.</title>
        <authorList>
            <consortium name="Lawrence Berkeley National Laboratory"/>
            <person name="Harder C.B."/>
            <person name="Miyauchi S."/>
            <person name="Viragh M."/>
            <person name="Kuo A."/>
            <person name="Thoen E."/>
            <person name="Andreopoulos B."/>
            <person name="Lu D."/>
            <person name="Skrede I."/>
            <person name="Drula E."/>
            <person name="Henrissat B."/>
            <person name="Morin E."/>
            <person name="Kohler A."/>
            <person name="Barry K."/>
            <person name="LaButti K."/>
            <person name="Morin E."/>
            <person name="Salamov A."/>
            <person name="Lipzen A."/>
            <person name="Mereny Z."/>
            <person name="Hegedus B."/>
            <person name="Baldrian P."/>
            <person name="Stursova M."/>
            <person name="Weitz H."/>
            <person name="Taylor A."/>
            <person name="Grigoriev I.V."/>
            <person name="Nagy L.G."/>
            <person name="Martin F."/>
            <person name="Kauserud H."/>
        </authorList>
    </citation>
    <scope>NUCLEOTIDE SEQUENCE</scope>
    <source>
        <strain evidence="1">CBHHK002</strain>
    </source>
</reference>
<evidence type="ECO:0000313" key="2">
    <source>
        <dbReference type="Proteomes" id="UP001218218"/>
    </source>
</evidence>
<proteinExistence type="predicted"/>
<protein>
    <submittedName>
        <fullName evidence="1">Uncharacterized protein</fullName>
    </submittedName>
</protein>
<dbReference type="EMBL" id="JARIHO010000071">
    <property type="protein sequence ID" value="KAJ7312539.1"/>
    <property type="molecule type" value="Genomic_DNA"/>
</dbReference>
<dbReference type="AlphaFoldDB" id="A0AAD6Z8R2"/>
<organism evidence="1 2">
    <name type="scientific">Mycena albidolilacea</name>
    <dbReference type="NCBI Taxonomy" id="1033008"/>
    <lineage>
        <taxon>Eukaryota</taxon>
        <taxon>Fungi</taxon>
        <taxon>Dikarya</taxon>
        <taxon>Basidiomycota</taxon>
        <taxon>Agaricomycotina</taxon>
        <taxon>Agaricomycetes</taxon>
        <taxon>Agaricomycetidae</taxon>
        <taxon>Agaricales</taxon>
        <taxon>Marasmiineae</taxon>
        <taxon>Mycenaceae</taxon>
        <taxon>Mycena</taxon>
    </lineage>
</organism>
<gene>
    <name evidence="1" type="ORF">DFH08DRAFT_717429</name>
</gene>
<name>A0AAD6Z8R2_9AGAR</name>
<accession>A0AAD6Z8R2</accession>
<dbReference type="Proteomes" id="UP001218218">
    <property type="component" value="Unassembled WGS sequence"/>
</dbReference>
<keyword evidence="2" id="KW-1185">Reference proteome</keyword>
<evidence type="ECO:0000313" key="1">
    <source>
        <dbReference type="EMBL" id="KAJ7312539.1"/>
    </source>
</evidence>
<comment type="caution">
    <text evidence="1">The sequence shown here is derived from an EMBL/GenBank/DDBJ whole genome shotgun (WGS) entry which is preliminary data.</text>
</comment>
<sequence length="230" mass="25995">MARRSRLEAKLSDDQFNGGSGGQLAKVLQPETAAVRQAAQPLTESEVAKIVAGGIELTPEEYELLLDHQNSKGQLWRSWLELPHPNGSLILPPTVVKQKHFKLGDHTFSCFSTRHNSSGIQFKSPDNPSVRLTGFIQEIWQLPLQNHMQTFFLIRKHKLLPPALLQQTPFPSLSLFQTTAVDAEPSNQFCIIEPTNILTHLTFYHRPKGTYGINKRILVLCWALNRGRRN</sequence>